<accession>A0ABP0BS47</accession>
<dbReference type="EMBL" id="CAWUHC010000039">
    <property type="protein sequence ID" value="CAK7222475.1"/>
    <property type="molecule type" value="Genomic_DNA"/>
</dbReference>
<evidence type="ECO:0008006" key="4">
    <source>
        <dbReference type="Google" id="ProtNLM"/>
    </source>
</evidence>
<evidence type="ECO:0000313" key="3">
    <source>
        <dbReference type="Proteomes" id="UP001642406"/>
    </source>
</evidence>
<feature type="region of interest" description="Disordered" evidence="1">
    <location>
        <begin position="1"/>
        <end position="29"/>
    </location>
</feature>
<sequence length="209" mass="22250">MISSSSVSSSSSYSSSASSSSASPTPSQPCDVDLLGTDGDFFVNGAKWNFAVTPAPPDTILEIGTCLPYEANDCVTVIQSTAGVQTLLSWSYTMDTPGYNEAYFFQFAGAVQTADASGTVDCQYTTTPPGTYHLDFANLPVGTYNTIQIPFTANSPTTTISCQVVFNDAVTASLSGFTYERVCTNVEPLERRQLAGKKRGTEFMHGTQL</sequence>
<reference evidence="2 3" key="1">
    <citation type="submission" date="2024-01" db="EMBL/GenBank/DDBJ databases">
        <authorList>
            <person name="Allen C."/>
            <person name="Tagirdzhanova G."/>
        </authorList>
    </citation>
    <scope>NUCLEOTIDE SEQUENCE [LARGE SCALE GENOMIC DNA]</scope>
</reference>
<organism evidence="2 3">
    <name type="scientific">Sporothrix bragantina</name>
    <dbReference type="NCBI Taxonomy" id="671064"/>
    <lineage>
        <taxon>Eukaryota</taxon>
        <taxon>Fungi</taxon>
        <taxon>Dikarya</taxon>
        <taxon>Ascomycota</taxon>
        <taxon>Pezizomycotina</taxon>
        <taxon>Sordariomycetes</taxon>
        <taxon>Sordariomycetidae</taxon>
        <taxon>Ophiostomatales</taxon>
        <taxon>Ophiostomataceae</taxon>
        <taxon>Sporothrix</taxon>
    </lineage>
</organism>
<gene>
    <name evidence="2" type="ORF">SBRCBS47491_004877</name>
</gene>
<proteinExistence type="predicted"/>
<keyword evidence="3" id="KW-1185">Reference proteome</keyword>
<feature type="compositionally biased region" description="Low complexity" evidence="1">
    <location>
        <begin position="1"/>
        <end position="23"/>
    </location>
</feature>
<comment type="caution">
    <text evidence="2">The sequence shown here is derived from an EMBL/GenBank/DDBJ whole genome shotgun (WGS) entry which is preliminary data.</text>
</comment>
<evidence type="ECO:0000313" key="2">
    <source>
        <dbReference type="EMBL" id="CAK7222475.1"/>
    </source>
</evidence>
<name>A0ABP0BS47_9PEZI</name>
<protein>
    <recommendedName>
        <fullName evidence="4">Ig-like domain-containing protein</fullName>
    </recommendedName>
</protein>
<dbReference type="Proteomes" id="UP001642406">
    <property type="component" value="Unassembled WGS sequence"/>
</dbReference>
<evidence type="ECO:0000256" key="1">
    <source>
        <dbReference type="SAM" id="MobiDB-lite"/>
    </source>
</evidence>